<evidence type="ECO:0000256" key="1">
    <source>
        <dbReference type="ARBA" id="ARBA00006432"/>
    </source>
</evidence>
<name>A0ABU4LDT8_9ACTN</name>
<evidence type="ECO:0000256" key="2">
    <source>
        <dbReference type="ARBA" id="ARBA00022598"/>
    </source>
</evidence>
<sequence>MCLNVSVQVREPRSRTVPVVRELLTELMEQAARNPRQPAVTYVSDFSEIGGTIRDRAELDLHSRRIASWLRKRFSPGDRALLLYSPGIEFTTAFSACVYAGVIAVPAPLPGRYRHERRRLAAIARDAGVRVVLTQSGDLPDVEKWIAEEGIVGAVCHTTDTGEGDPDTWTAPEVSPDTLALLQYTSGSTGDPKGVMVTHGNLVANVERMVDAFRNDGDTVYGGWIPLYHDMGLIGLMLPGLLSGAGYVQMDPMSFLRRPYHWLWMLDAHGVGFTAAPDFGYEMCVRRVTDEQLAALDLSRVKFADGSEPVRADVVTAFTERFAAVGLRSDALIPVYGLAEATLMASGTTGRPPLRTTVDATALENRVLRPATGTEPSRVLVGCGAPTGSDVLIVDPATGEALPEGRIGEIWLDGPCVAAGYWENERVTDATFRASTGDGHGPYLRTGDLGALLDGDLYITGRSKDVLVLHGRNLHPSDIEYELRAQHEELEGLHGAVLMVGDDDRTDIAPSVVAVHEIRAHWGAERLGQIAVAMKQTVAREFGVPVAAVALVRPGGVRRTTSGKVQRAAMRALYLAGELDTLHLGEDPLLTAALAERRRVTGR</sequence>
<dbReference type="InterPro" id="IPR042099">
    <property type="entry name" value="ANL_N_sf"/>
</dbReference>
<dbReference type="PANTHER" id="PTHR22754">
    <property type="entry name" value="DISCO-INTERACTING PROTEIN 2 DIP2 -RELATED"/>
    <property type="match status" value="1"/>
</dbReference>
<evidence type="ECO:0000313" key="5">
    <source>
        <dbReference type="Proteomes" id="UP001271723"/>
    </source>
</evidence>
<dbReference type="Gene3D" id="3.30.300.30">
    <property type="match status" value="1"/>
</dbReference>
<evidence type="ECO:0000313" key="4">
    <source>
        <dbReference type="EMBL" id="MDX2913374.1"/>
    </source>
</evidence>
<dbReference type="Gene3D" id="3.40.50.12780">
    <property type="entry name" value="N-terminal domain of ligase-like"/>
    <property type="match status" value="1"/>
</dbReference>
<dbReference type="InterPro" id="IPR040097">
    <property type="entry name" value="FAAL/FAAC"/>
</dbReference>
<dbReference type="EMBL" id="JARAVY010000014">
    <property type="protein sequence ID" value="MDX2913374.1"/>
    <property type="molecule type" value="Genomic_DNA"/>
</dbReference>
<reference evidence="4 5" key="1">
    <citation type="journal article" date="2023" name="Microb. Genom.">
        <title>Mesoterricola silvestris gen. nov., sp. nov., Mesoterricola sediminis sp. nov., Geothrix oryzae sp. nov., Geothrix edaphica sp. nov., Geothrix rubra sp. nov., and Geothrix limicola sp. nov., six novel members of Acidobacteriota isolated from soils.</title>
        <authorList>
            <person name="Weisberg A.J."/>
            <person name="Pearce E."/>
            <person name="Kramer C.G."/>
            <person name="Chang J.H."/>
            <person name="Clarke C.R."/>
        </authorList>
    </citation>
    <scope>NUCLEOTIDE SEQUENCE [LARGE SCALE GENOMIC DNA]</scope>
    <source>
        <strain evidence="4 5">NRRL_B-2795</strain>
    </source>
</reference>
<dbReference type="InterPro" id="IPR045851">
    <property type="entry name" value="AMP-bd_C_sf"/>
</dbReference>
<comment type="caution">
    <text evidence="4">The sequence shown here is derived from an EMBL/GenBank/DDBJ whole genome shotgun (WGS) entry which is preliminary data.</text>
</comment>
<proteinExistence type="inferred from homology"/>
<protein>
    <submittedName>
        <fullName evidence="4">Fatty acyl-AMP ligase</fullName>
    </submittedName>
</protein>
<dbReference type="PROSITE" id="PS00455">
    <property type="entry name" value="AMP_BINDING"/>
    <property type="match status" value="1"/>
</dbReference>
<dbReference type="InterPro" id="IPR020845">
    <property type="entry name" value="AMP-binding_CS"/>
</dbReference>
<evidence type="ECO:0000259" key="3">
    <source>
        <dbReference type="Pfam" id="PF00501"/>
    </source>
</evidence>
<accession>A0ABU4LDT8</accession>
<dbReference type="Proteomes" id="UP001271723">
    <property type="component" value="Unassembled WGS sequence"/>
</dbReference>
<keyword evidence="5" id="KW-1185">Reference proteome</keyword>
<dbReference type="GO" id="GO:0016874">
    <property type="term" value="F:ligase activity"/>
    <property type="evidence" value="ECO:0007669"/>
    <property type="project" value="UniProtKB-KW"/>
</dbReference>
<dbReference type="PANTHER" id="PTHR22754:SF32">
    <property type="entry name" value="DISCO-INTERACTING PROTEIN 2"/>
    <property type="match status" value="1"/>
</dbReference>
<dbReference type="Pfam" id="PF00501">
    <property type="entry name" value="AMP-binding"/>
    <property type="match status" value="1"/>
</dbReference>
<gene>
    <name evidence="4" type="ORF">PV517_32490</name>
</gene>
<organism evidence="4 5">
    <name type="scientific">Streptomyces griseiscabiei</name>
    <dbReference type="NCBI Taxonomy" id="2993540"/>
    <lineage>
        <taxon>Bacteria</taxon>
        <taxon>Bacillati</taxon>
        <taxon>Actinomycetota</taxon>
        <taxon>Actinomycetes</taxon>
        <taxon>Kitasatosporales</taxon>
        <taxon>Streptomycetaceae</taxon>
        <taxon>Streptomyces</taxon>
    </lineage>
</organism>
<feature type="domain" description="AMP-dependent synthetase/ligase" evidence="3">
    <location>
        <begin position="29"/>
        <end position="422"/>
    </location>
</feature>
<dbReference type="RefSeq" id="WP_267299016.1">
    <property type="nucleotide sequence ID" value="NZ_JAGJBZ010000001.1"/>
</dbReference>
<dbReference type="CDD" id="cd05931">
    <property type="entry name" value="FAAL"/>
    <property type="match status" value="1"/>
</dbReference>
<dbReference type="InterPro" id="IPR000873">
    <property type="entry name" value="AMP-dep_synth/lig_dom"/>
</dbReference>
<keyword evidence="2 4" id="KW-0436">Ligase</keyword>
<dbReference type="SUPFAM" id="SSF56801">
    <property type="entry name" value="Acetyl-CoA synthetase-like"/>
    <property type="match status" value="1"/>
</dbReference>
<comment type="similarity">
    <text evidence="1">Belongs to the ATP-dependent AMP-binding enzyme family.</text>
</comment>